<evidence type="ECO:0000256" key="2">
    <source>
        <dbReference type="ARBA" id="ARBA00008079"/>
    </source>
</evidence>
<keyword evidence="20" id="KW-1185">Reference proteome</keyword>
<evidence type="ECO:0000256" key="15">
    <source>
        <dbReference type="ARBA" id="ARBA00031887"/>
    </source>
</evidence>
<feature type="transmembrane region" description="Helical" evidence="18">
    <location>
        <begin position="24"/>
        <end position="43"/>
    </location>
</feature>
<keyword evidence="9 18" id="KW-1133">Transmembrane helix</keyword>
<dbReference type="RefSeq" id="WP_422921286.1">
    <property type="nucleotide sequence ID" value="NZ_JAMZEJ010000013.1"/>
</dbReference>
<comment type="subunit">
    <text evidence="3">Heterooctamer of two A chains, two B chains, two C chains and two D chains.</text>
</comment>
<evidence type="ECO:0000256" key="13">
    <source>
        <dbReference type="ARBA" id="ARBA00030071"/>
    </source>
</evidence>
<evidence type="ECO:0000313" key="19">
    <source>
        <dbReference type="EMBL" id="MCQ8242522.1"/>
    </source>
</evidence>
<evidence type="ECO:0000256" key="9">
    <source>
        <dbReference type="ARBA" id="ARBA00022989"/>
    </source>
</evidence>
<comment type="caution">
    <text evidence="19">The sequence shown here is derived from an EMBL/GenBank/DDBJ whole genome shotgun (WGS) entry which is preliminary data.</text>
</comment>
<gene>
    <name evidence="19" type="primary">cyoD</name>
    <name evidence="19" type="ORF">NFI88_17000</name>
</gene>
<evidence type="ECO:0000256" key="7">
    <source>
        <dbReference type="ARBA" id="ARBA00022692"/>
    </source>
</evidence>
<evidence type="ECO:0000256" key="6">
    <source>
        <dbReference type="ARBA" id="ARBA00022475"/>
    </source>
</evidence>
<evidence type="ECO:0000256" key="18">
    <source>
        <dbReference type="SAM" id="Phobius"/>
    </source>
</evidence>
<sequence length="148" mass="15672">MAISQPHQAAMKAAPHGGGGHGGYGSYAIGFVLSVVLTVAAFYPVMVPGTIPQSWVVPVIVVLAAVQVVVHLGFFLHMSISEEQRWNVMAFGFAVLTLFILITGSLWIMHNMSENMILHNGMDVPAAPTGPEVEGLQPEQAPPATNGQ</sequence>
<accession>A0ABT1W1N9</accession>
<feature type="transmembrane region" description="Helical" evidence="18">
    <location>
        <begin position="55"/>
        <end position="76"/>
    </location>
</feature>
<evidence type="ECO:0000256" key="14">
    <source>
        <dbReference type="ARBA" id="ARBA00030211"/>
    </source>
</evidence>
<keyword evidence="11 18" id="KW-0472">Membrane</keyword>
<keyword evidence="5" id="KW-0813">Transport</keyword>
<dbReference type="PANTHER" id="PTHR36835">
    <property type="entry name" value="CYTOCHROME BO(3) UBIQUINOL OXIDASE SUBUNIT 4"/>
    <property type="match status" value="1"/>
</dbReference>
<organism evidence="19 20">
    <name type="scientific">Rhizosaccharibacter radicis</name>
    <dbReference type="NCBI Taxonomy" id="2782605"/>
    <lineage>
        <taxon>Bacteria</taxon>
        <taxon>Pseudomonadati</taxon>
        <taxon>Pseudomonadota</taxon>
        <taxon>Alphaproteobacteria</taxon>
        <taxon>Acetobacterales</taxon>
        <taxon>Acetobacteraceae</taxon>
        <taxon>Rhizosaccharibacter</taxon>
    </lineage>
</organism>
<evidence type="ECO:0000256" key="17">
    <source>
        <dbReference type="SAM" id="MobiDB-lite"/>
    </source>
</evidence>
<reference evidence="19 20" key="1">
    <citation type="submission" date="2022-06" db="EMBL/GenBank/DDBJ databases">
        <title>Rhizosaccharibacter gen. nov. sp. nov. KSS12, endophytic bacteria isolated from sugarcane.</title>
        <authorList>
            <person name="Pitiwittayakul N."/>
        </authorList>
    </citation>
    <scope>NUCLEOTIDE SEQUENCE [LARGE SCALE GENOMIC DNA]</scope>
    <source>
        <strain evidence="19 20">KSS12</strain>
    </source>
</reference>
<dbReference type="InterPro" id="IPR050968">
    <property type="entry name" value="Cytochrome_c_oxidase_bac_sub4"/>
</dbReference>
<comment type="similarity">
    <text evidence="2">Belongs to the cytochrome c oxidase bacterial subunit 4 family.</text>
</comment>
<evidence type="ECO:0000256" key="10">
    <source>
        <dbReference type="ARBA" id="ARBA00023002"/>
    </source>
</evidence>
<evidence type="ECO:0000256" key="16">
    <source>
        <dbReference type="ARBA" id="ARBA00032185"/>
    </source>
</evidence>
<dbReference type="EMBL" id="JAMZEJ010000013">
    <property type="protein sequence ID" value="MCQ8242522.1"/>
    <property type="molecule type" value="Genomic_DNA"/>
</dbReference>
<dbReference type="Pfam" id="PF03626">
    <property type="entry name" value="COX4_pro"/>
    <property type="match status" value="1"/>
</dbReference>
<evidence type="ECO:0000256" key="8">
    <source>
        <dbReference type="ARBA" id="ARBA00022982"/>
    </source>
</evidence>
<keyword evidence="6" id="KW-1003">Cell membrane</keyword>
<comment type="subcellular location">
    <subcellularLocation>
        <location evidence="1">Cell membrane</location>
        <topology evidence="1">Multi-pass membrane protein</topology>
    </subcellularLocation>
</comment>
<evidence type="ECO:0000256" key="4">
    <source>
        <dbReference type="ARBA" id="ARBA00014689"/>
    </source>
</evidence>
<proteinExistence type="inferred from homology"/>
<evidence type="ECO:0000313" key="20">
    <source>
        <dbReference type="Proteomes" id="UP001524547"/>
    </source>
</evidence>
<evidence type="ECO:0000256" key="11">
    <source>
        <dbReference type="ARBA" id="ARBA00023136"/>
    </source>
</evidence>
<keyword evidence="10" id="KW-0560">Oxidoreductase</keyword>
<evidence type="ECO:0000256" key="3">
    <source>
        <dbReference type="ARBA" id="ARBA00011700"/>
    </source>
</evidence>
<name>A0ABT1W1N9_9PROT</name>
<dbReference type="InterPro" id="IPR005171">
    <property type="entry name" value="Cyt_c_oxidase_su4_prok"/>
</dbReference>
<evidence type="ECO:0000256" key="12">
    <source>
        <dbReference type="ARBA" id="ARBA00025694"/>
    </source>
</evidence>
<dbReference type="NCBIfam" id="TIGR02847">
    <property type="entry name" value="CyoD"/>
    <property type="match status" value="1"/>
</dbReference>
<evidence type="ECO:0000256" key="5">
    <source>
        <dbReference type="ARBA" id="ARBA00022448"/>
    </source>
</evidence>
<feature type="region of interest" description="Disordered" evidence="17">
    <location>
        <begin position="129"/>
        <end position="148"/>
    </location>
</feature>
<keyword evidence="7 18" id="KW-0812">Transmembrane</keyword>
<comment type="function">
    <text evidence="12">Cytochrome bo(3) ubiquinol terminal oxidase is the component of the aerobic respiratory chain of E.coli that predominates when cells are grown at high aeration. Has proton pump activity across the membrane in addition to electron transfer, pumping 2 protons/electron.</text>
</comment>
<protein>
    <recommendedName>
        <fullName evidence="4">Cytochrome bo(3) ubiquinol oxidase subunit 4</fullName>
    </recommendedName>
    <alternativeName>
        <fullName evidence="16">Cytochrome o ubiquinol oxidase subunit 4</fullName>
    </alternativeName>
    <alternativeName>
        <fullName evidence="13">Oxidase bo(3) subunit 4</fullName>
    </alternativeName>
    <alternativeName>
        <fullName evidence="14">Ubiquinol oxidase polypeptide IV</fullName>
    </alternativeName>
    <alternativeName>
        <fullName evidence="15">Ubiquinol oxidase subunit 4</fullName>
    </alternativeName>
</protein>
<feature type="transmembrane region" description="Helical" evidence="18">
    <location>
        <begin position="88"/>
        <end position="109"/>
    </location>
</feature>
<evidence type="ECO:0000256" key="1">
    <source>
        <dbReference type="ARBA" id="ARBA00004651"/>
    </source>
</evidence>
<dbReference type="InterPro" id="IPR014210">
    <property type="entry name" value="Cyt_o_ubiqinol_oxidase_su4"/>
</dbReference>
<dbReference type="Proteomes" id="UP001524547">
    <property type="component" value="Unassembled WGS sequence"/>
</dbReference>
<keyword evidence="8" id="KW-0249">Electron transport</keyword>
<dbReference type="PANTHER" id="PTHR36835:SF1">
    <property type="entry name" value="CYTOCHROME BO(3) UBIQUINOL OXIDASE SUBUNIT 4"/>
    <property type="match status" value="1"/>
</dbReference>